<comment type="similarity">
    <text evidence="6">In the N-terminal section; belongs to the PRA-CH family.</text>
</comment>
<feature type="binding site" evidence="11">
    <location>
        <position position="117"/>
    </location>
    <ligand>
        <name>Zn(2+)</name>
        <dbReference type="ChEBI" id="CHEBI:29105"/>
        <note>ligand shared between dimeric partners</note>
    </ligand>
</feature>
<comment type="similarity">
    <text evidence="11">Belongs to the PRA-CH family.</text>
</comment>
<dbReference type="RefSeq" id="WP_110450913.1">
    <property type="nucleotide sequence ID" value="NZ_CP029479.1"/>
</dbReference>
<evidence type="ECO:0000256" key="8">
    <source>
        <dbReference type="ARBA" id="ARBA00022605"/>
    </source>
</evidence>
<feature type="binding site" evidence="11">
    <location>
        <position position="91"/>
    </location>
    <ligand>
        <name>Mg(2+)</name>
        <dbReference type="ChEBI" id="CHEBI:18420"/>
    </ligand>
</feature>
<keyword evidence="7 11" id="KW-0963">Cytoplasm</keyword>
<keyword evidence="9 11" id="KW-0378">Hydrolase</keyword>
<comment type="subunit">
    <text evidence="11">Homodimer.</text>
</comment>
<dbReference type="InterPro" id="IPR026660">
    <property type="entry name" value="PRA-CH"/>
</dbReference>
<dbReference type="InterPro" id="IPR002496">
    <property type="entry name" value="PRib_AMP_CycHydrolase_dom"/>
</dbReference>
<evidence type="ECO:0000256" key="10">
    <source>
        <dbReference type="ARBA" id="ARBA00023102"/>
    </source>
</evidence>
<evidence type="ECO:0000256" key="5">
    <source>
        <dbReference type="ARBA" id="ARBA00007731"/>
    </source>
</evidence>
<feature type="binding site" evidence="11">
    <location>
        <position position="92"/>
    </location>
    <ligand>
        <name>Zn(2+)</name>
        <dbReference type="ChEBI" id="CHEBI:29105"/>
        <note>ligand shared between dimeric partners</note>
    </ligand>
</feature>
<keyword evidence="10 11" id="KW-0368">Histidine biosynthesis</keyword>
<feature type="domain" description="Phosphoribosyl-AMP cyclohydrolase" evidence="12">
    <location>
        <begin position="44"/>
        <end position="119"/>
    </location>
</feature>
<comment type="catalytic activity">
    <reaction evidence="2">
        <text>1-(5-phospho-beta-D-ribosyl)-ATP + H2O = 1-(5-phospho-beta-D-ribosyl)-5'-AMP + diphosphate + H(+)</text>
        <dbReference type="Rhea" id="RHEA:22828"/>
        <dbReference type="ChEBI" id="CHEBI:15377"/>
        <dbReference type="ChEBI" id="CHEBI:15378"/>
        <dbReference type="ChEBI" id="CHEBI:33019"/>
        <dbReference type="ChEBI" id="CHEBI:59457"/>
        <dbReference type="ChEBI" id="CHEBI:73183"/>
        <dbReference type="EC" id="3.6.1.31"/>
    </reaction>
</comment>
<gene>
    <name evidence="11" type="primary">hisI</name>
    <name evidence="13" type="ORF">HYN04_11670</name>
</gene>
<dbReference type="PANTHER" id="PTHR42945">
    <property type="entry name" value="HISTIDINE BIOSYNTHESIS BIFUNCTIONAL PROTEIN"/>
    <property type="match status" value="1"/>
</dbReference>
<dbReference type="KEGG" id="phb:HYN04_11670"/>
<keyword evidence="11" id="KW-0862">Zinc</keyword>
<comment type="cofactor">
    <cofactor evidence="11">
        <name>Mg(2+)</name>
        <dbReference type="ChEBI" id="CHEBI:18420"/>
    </cofactor>
    <text evidence="11">Binds 1 Mg(2+) ion per subunit.</text>
</comment>
<evidence type="ECO:0000256" key="1">
    <source>
        <dbReference type="ARBA" id="ARBA00000024"/>
    </source>
</evidence>
<keyword evidence="8 11" id="KW-0028">Amino-acid biosynthesis</keyword>
<feature type="binding site" evidence="11">
    <location>
        <position position="93"/>
    </location>
    <ligand>
        <name>Mg(2+)</name>
        <dbReference type="ChEBI" id="CHEBI:18420"/>
    </ligand>
</feature>
<dbReference type="Gene3D" id="3.10.20.810">
    <property type="entry name" value="Phosphoribosyl-AMP cyclohydrolase"/>
    <property type="match status" value="1"/>
</dbReference>
<comment type="pathway">
    <text evidence="3 11">Amino-acid biosynthesis; L-histidine biosynthesis; L-histidine from 5-phospho-alpha-D-ribose 1-diphosphate: step 3/9.</text>
</comment>
<evidence type="ECO:0000313" key="13">
    <source>
        <dbReference type="EMBL" id="AWM78347.1"/>
    </source>
</evidence>
<evidence type="ECO:0000256" key="11">
    <source>
        <dbReference type="HAMAP-Rule" id="MF_01021"/>
    </source>
</evidence>
<evidence type="ECO:0000256" key="3">
    <source>
        <dbReference type="ARBA" id="ARBA00005169"/>
    </source>
</evidence>
<dbReference type="SUPFAM" id="SSF141734">
    <property type="entry name" value="HisI-like"/>
    <property type="match status" value="1"/>
</dbReference>
<dbReference type="InterPro" id="IPR038019">
    <property type="entry name" value="PRib_AMP_CycHydrolase_sf"/>
</dbReference>
<dbReference type="Proteomes" id="UP000247763">
    <property type="component" value="Chromosome"/>
</dbReference>
<evidence type="ECO:0000256" key="7">
    <source>
        <dbReference type="ARBA" id="ARBA00022490"/>
    </source>
</evidence>
<dbReference type="UniPathway" id="UPA00031">
    <property type="reaction ID" value="UER00008"/>
</dbReference>
<dbReference type="GO" id="GO:0004635">
    <property type="term" value="F:phosphoribosyl-AMP cyclohydrolase activity"/>
    <property type="evidence" value="ECO:0007669"/>
    <property type="project" value="UniProtKB-UniRule"/>
</dbReference>
<dbReference type="GO" id="GO:0000287">
    <property type="term" value="F:magnesium ion binding"/>
    <property type="evidence" value="ECO:0007669"/>
    <property type="project" value="UniProtKB-UniRule"/>
</dbReference>
<comment type="subcellular location">
    <subcellularLocation>
        <location evidence="11">Cytoplasm</location>
    </subcellularLocation>
</comment>
<dbReference type="Pfam" id="PF01502">
    <property type="entry name" value="PRA-CH"/>
    <property type="match status" value="1"/>
</dbReference>
<proteinExistence type="inferred from homology"/>
<organism evidence="13 14">
    <name type="scientific">Phenylobacterium parvum</name>
    <dbReference type="NCBI Taxonomy" id="2201350"/>
    <lineage>
        <taxon>Bacteria</taxon>
        <taxon>Pseudomonadati</taxon>
        <taxon>Pseudomonadota</taxon>
        <taxon>Alphaproteobacteria</taxon>
        <taxon>Caulobacterales</taxon>
        <taxon>Caulobacteraceae</taxon>
        <taxon>Phenylobacterium</taxon>
    </lineage>
</organism>
<feature type="binding site" evidence="11">
    <location>
        <position position="95"/>
    </location>
    <ligand>
        <name>Mg(2+)</name>
        <dbReference type="ChEBI" id="CHEBI:18420"/>
    </ligand>
</feature>
<keyword evidence="14" id="KW-1185">Reference proteome</keyword>
<dbReference type="OrthoDB" id="9795769at2"/>
<comment type="catalytic activity">
    <reaction evidence="1 11">
        <text>1-(5-phospho-beta-D-ribosyl)-5'-AMP + H2O = 1-(5-phospho-beta-D-ribosyl)-5-[(5-phospho-beta-D-ribosylamino)methylideneamino]imidazole-4-carboxamide</text>
        <dbReference type="Rhea" id="RHEA:20049"/>
        <dbReference type="ChEBI" id="CHEBI:15377"/>
        <dbReference type="ChEBI" id="CHEBI:58435"/>
        <dbReference type="ChEBI" id="CHEBI:59457"/>
        <dbReference type="EC" id="3.5.4.19"/>
    </reaction>
</comment>
<sequence length="142" mass="14850">MTADFPAAPSVEALETGDVLAPRFGPDGLVAAIAQHADTGEVLMLAWMNAEALRATLASGEAVYFSRSRQALWKKGETSGQVQVVEEVRIDCDQDAVLLRVRPQGDGGACHVGARTCFFRSVTPDGVSLAPVPGAGPDREAG</sequence>
<comment type="cofactor">
    <cofactor evidence="11">
        <name>Zn(2+)</name>
        <dbReference type="ChEBI" id="CHEBI:29105"/>
    </cofactor>
    <text evidence="11">Binds 1 zinc ion per subunit.</text>
</comment>
<evidence type="ECO:0000256" key="6">
    <source>
        <dbReference type="ARBA" id="ARBA00008299"/>
    </source>
</evidence>
<comment type="function">
    <text evidence="11">Catalyzes the hydrolysis of the adenine ring of phosphoribosyl-AMP.</text>
</comment>
<accession>A0A2Z3HR96</accession>
<reference evidence="14" key="1">
    <citation type="submission" date="2018-05" db="EMBL/GenBank/DDBJ databases">
        <title>Genome sequencing of Phenylobacterium sp. HYN0004.</title>
        <authorList>
            <person name="Yi H."/>
            <person name="Baek C."/>
        </authorList>
    </citation>
    <scope>NUCLEOTIDE SEQUENCE [LARGE SCALE GENOMIC DNA]</scope>
    <source>
        <strain evidence="14">HYN0004</strain>
    </source>
</reference>
<dbReference type="EMBL" id="CP029479">
    <property type="protein sequence ID" value="AWM78347.1"/>
    <property type="molecule type" value="Genomic_DNA"/>
</dbReference>
<dbReference type="PANTHER" id="PTHR42945:SF1">
    <property type="entry name" value="HISTIDINE BIOSYNTHESIS BIFUNCTIONAL PROTEIN HIS7"/>
    <property type="match status" value="1"/>
</dbReference>
<name>A0A2Z3HR96_9CAUL</name>
<evidence type="ECO:0000313" key="14">
    <source>
        <dbReference type="Proteomes" id="UP000247763"/>
    </source>
</evidence>
<dbReference type="HAMAP" id="MF_01021">
    <property type="entry name" value="HisI"/>
    <property type="match status" value="1"/>
</dbReference>
<dbReference type="EC" id="3.5.4.19" evidence="11"/>
<evidence type="ECO:0000259" key="12">
    <source>
        <dbReference type="Pfam" id="PF01502"/>
    </source>
</evidence>
<dbReference type="FunFam" id="3.10.20.810:FF:000001">
    <property type="entry name" value="Histidine biosynthesis bifunctional protein HisIE"/>
    <property type="match status" value="1"/>
</dbReference>
<feature type="binding site" evidence="11">
    <location>
        <position position="110"/>
    </location>
    <ligand>
        <name>Zn(2+)</name>
        <dbReference type="ChEBI" id="CHEBI:29105"/>
        <note>ligand shared between dimeric partners</note>
    </ligand>
</feature>
<evidence type="ECO:0000256" key="2">
    <source>
        <dbReference type="ARBA" id="ARBA00001460"/>
    </source>
</evidence>
<dbReference type="AlphaFoldDB" id="A0A2Z3HR96"/>
<protein>
    <recommendedName>
        <fullName evidence="11">Phosphoribosyl-AMP cyclohydrolase</fullName>
        <shortName evidence="11">PRA-CH</shortName>
        <ecNumber evidence="11">3.5.4.19</ecNumber>
    </recommendedName>
</protein>
<dbReference type="GO" id="GO:0005737">
    <property type="term" value="C:cytoplasm"/>
    <property type="evidence" value="ECO:0007669"/>
    <property type="project" value="UniProtKB-SubCell"/>
</dbReference>
<comment type="pathway">
    <text evidence="4">Amino-acid biosynthesis; L-histidine biosynthesis; L-histidine from 5-phospho-alpha-D-ribose 1-diphosphate: step 2/9.</text>
</comment>
<dbReference type="GO" id="GO:0004636">
    <property type="term" value="F:phosphoribosyl-ATP diphosphatase activity"/>
    <property type="evidence" value="ECO:0007669"/>
    <property type="project" value="UniProtKB-EC"/>
</dbReference>
<comment type="similarity">
    <text evidence="5">In the C-terminal section; belongs to the PRA-PH family.</text>
</comment>
<evidence type="ECO:0000256" key="9">
    <source>
        <dbReference type="ARBA" id="ARBA00022801"/>
    </source>
</evidence>
<keyword evidence="11" id="KW-0460">Magnesium</keyword>
<keyword evidence="11" id="KW-0479">Metal-binding</keyword>
<dbReference type="GO" id="GO:0008270">
    <property type="term" value="F:zinc ion binding"/>
    <property type="evidence" value="ECO:0007669"/>
    <property type="project" value="UniProtKB-UniRule"/>
</dbReference>
<dbReference type="NCBIfam" id="NF000768">
    <property type="entry name" value="PRK00051.1"/>
    <property type="match status" value="1"/>
</dbReference>
<evidence type="ECO:0000256" key="4">
    <source>
        <dbReference type="ARBA" id="ARBA00005204"/>
    </source>
</evidence>
<dbReference type="GO" id="GO:0000105">
    <property type="term" value="P:L-histidine biosynthetic process"/>
    <property type="evidence" value="ECO:0007669"/>
    <property type="project" value="UniProtKB-UniRule"/>
</dbReference>